<evidence type="ECO:0000313" key="2">
    <source>
        <dbReference type="EMBL" id="EHL76941.1"/>
    </source>
</evidence>
<dbReference type="GO" id="GO:0006777">
    <property type="term" value="P:Mo-molybdopterin cofactor biosynthetic process"/>
    <property type="evidence" value="ECO:0007669"/>
    <property type="project" value="InterPro"/>
</dbReference>
<dbReference type="InterPro" id="IPR027417">
    <property type="entry name" value="P-loop_NTPase"/>
</dbReference>
<keyword evidence="3" id="KW-1185">Reference proteome</keyword>
<comment type="caution">
    <text evidence="2">The sequence shown here is derived from an EMBL/GenBank/DDBJ whole genome shotgun (WGS) entry which is preliminary data.</text>
</comment>
<evidence type="ECO:0000259" key="1">
    <source>
        <dbReference type="Pfam" id="PF03205"/>
    </source>
</evidence>
<dbReference type="GO" id="GO:0005525">
    <property type="term" value="F:GTP binding"/>
    <property type="evidence" value="ECO:0007669"/>
    <property type="project" value="InterPro"/>
</dbReference>
<organism evidence="2 3">
    <name type="scientific">Bacillus smithii 7_3_47FAA</name>
    <dbReference type="NCBI Taxonomy" id="665952"/>
    <lineage>
        <taxon>Bacteria</taxon>
        <taxon>Bacillati</taxon>
        <taxon>Bacillota</taxon>
        <taxon>Bacilli</taxon>
        <taxon>Bacillales</taxon>
        <taxon>Bacillaceae</taxon>
        <taxon>Bacillus</taxon>
    </lineage>
</organism>
<dbReference type="SUPFAM" id="SSF52540">
    <property type="entry name" value="P-loop containing nucleoside triphosphate hydrolases"/>
    <property type="match status" value="1"/>
</dbReference>
<dbReference type="AlphaFoldDB" id="G9QMX0"/>
<reference evidence="2 3" key="1">
    <citation type="submission" date="2011-09" db="EMBL/GenBank/DDBJ databases">
        <title>The Genome Sequence of Bacillus smithii 7_3_47FAA.</title>
        <authorList>
            <consortium name="The Broad Institute Genome Sequencing Platform"/>
            <person name="Earl A."/>
            <person name="Ward D."/>
            <person name="Feldgarden M."/>
            <person name="Gevers D."/>
            <person name="Daigneault M."/>
            <person name="Strauss J."/>
            <person name="Allen-Vercoe E."/>
            <person name="Young S.K."/>
            <person name="Zeng Q."/>
            <person name="Gargeya S."/>
            <person name="Fitzgerald M."/>
            <person name="Haas B."/>
            <person name="Abouelleil A."/>
            <person name="Alvarado L."/>
            <person name="Arachchi H.M."/>
            <person name="Berlin A."/>
            <person name="Brown A."/>
            <person name="Chapman S.B."/>
            <person name="Chen Z."/>
            <person name="Dunbar C."/>
            <person name="Freedman E."/>
            <person name="Gearin G."/>
            <person name="Goldberg J."/>
            <person name="Griggs A."/>
            <person name="Gujja S."/>
            <person name="Heiman D."/>
            <person name="Howarth C."/>
            <person name="Larson L."/>
            <person name="Lui A."/>
            <person name="MacDonald P.J.P."/>
            <person name="Montmayeur A."/>
            <person name="Murphy C."/>
            <person name="Neiman D."/>
            <person name="Pearson M."/>
            <person name="Priest M."/>
            <person name="Roberts A."/>
            <person name="Saif S."/>
            <person name="Shea T."/>
            <person name="Shenoy N."/>
            <person name="Sisk P."/>
            <person name="Stolte C."/>
            <person name="Sykes S."/>
            <person name="Wortman J."/>
            <person name="Nusbaum C."/>
            <person name="Birren B."/>
        </authorList>
    </citation>
    <scope>NUCLEOTIDE SEQUENCE [LARGE SCALE GENOMIC DNA]</scope>
    <source>
        <strain evidence="2 3">7_3_47FAA</strain>
    </source>
</reference>
<dbReference type="EMBL" id="ACWF01000120">
    <property type="protein sequence ID" value="EHL76941.1"/>
    <property type="molecule type" value="Genomic_DNA"/>
</dbReference>
<accession>G9QMX0</accession>
<gene>
    <name evidence="2" type="ORF">HMPREF1015_00887</name>
</gene>
<dbReference type="PANTHER" id="PTHR40072">
    <property type="entry name" value="MOLYBDOPTERIN-GUANINE DINUCLEOTIDE BIOSYNTHESIS ADAPTER PROTEIN-RELATED"/>
    <property type="match status" value="1"/>
</dbReference>
<protein>
    <submittedName>
        <fullName evidence="2">Molybdopterin-guanine dinucleotide biosynthesis protein B</fullName>
    </submittedName>
</protein>
<dbReference type="InterPro" id="IPR004435">
    <property type="entry name" value="MobB_dom"/>
</dbReference>
<dbReference type="NCBIfam" id="TIGR00176">
    <property type="entry name" value="mobB"/>
    <property type="match status" value="1"/>
</dbReference>
<proteinExistence type="predicted"/>
<dbReference type="Proteomes" id="UP000011747">
    <property type="component" value="Unassembled WGS sequence"/>
</dbReference>
<dbReference type="InterPro" id="IPR052539">
    <property type="entry name" value="MGD_biosynthesis_adapter"/>
</dbReference>
<dbReference type="PANTHER" id="PTHR40072:SF1">
    <property type="entry name" value="MOLYBDOPTERIN-GUANINE DINUCLEOTIDE BIOSYNTHESIS ADAPTER PROTEIN"/>
    <property type="match status" value="1"/>
</dbReference>
<dbReference type="PATRIC" id="fig|665952.3.peg.2454"/>
<name>G9QMX0_9BACI</name>
<dbReference type="HOGENOM" id="CLU_068199_1_0_9"/>
<dbReference type="Pfam" id="PF03205">
    <property type="entry name" value="MobB"/>
    <property type="match status" value="1"/>
</dbReference>
<dbReference type="Gene3D" id="3.40.50.300">
    <property type="entry name" value="P-loop containing nucleotide triphosphate hydrolases"/>
    <property type="match status" value="1"/>
</dbReference>
<dbReference type="CDD" id="cd03116">
    <property type="entry name" value="MobB"/>
    <property type="match status" value="1"/>
</dbReference>
<sequence length="167" mass="19151">MVGREQKIFQIVGYQNSGKTTWIEYLLEYASFHGKTVGVVKHHGHGGRPVIGDKGKDTERYRKKGAYAVTVEGGNTAVVTINGYYGLEDILKLYQSLPLDFILIEGYKKASFPKAVMIHREEDKNLLKLENVQAVITPFPHQFKQIPAFHVEDKKSMAEWLWNYFLF</sequence>
<evidence type="ECO:0000313" key="3">
    <source>
        <dbReference type="Proteomes" id="UP000011747"/>
    </source>
</evidence>
<feature type="domain" description="Molybdopterin-guanine dinucleotide biosynthesis protein B (MobB)" evidence="1">
    <location>
        <begin position="8"/>
        <end position="137"/>
    </location>
</feature>